<evidence type="ECO:0000313" key="3">
    <source>
        <dbReference type="Proteomes" id="UP000305067"/>
    </source>
</evidence>
<protein>
    <submittedName>
        <fullName evidence="2">Uncharacterized protein</fullName>
    </submittedName>
</protein>
<name>A0A5C3QMT9_9AGAR</name>
<feature type="region of interest" description="Disordered" evidence="1">
    <location>
        <begin position="40"/>
        <end position="64"/>
    </location>
</feature>
<dbReference type="EMBL" id="ML178821">
    <property type="protein sequence ID" value="TFL02867.1"/>
    <property type="molecule type" value="Genomic_DNA"/>
</dbReference>
<keyword evidence="3" id="KW-1185">Reference proteome</keyword>
<dbReference type="Proteomes" id="UP000305067">
    <property type="component" value="Unassembled WGS sequence"/>
</dbReference>
<reference evidence="2 3" key="1">
    <citation type="journal article" date="2019" name="Nat. Ecol. Evol.">
        <title>Megaphylogeny resolves global patterns of mushroom evolution.</title>
        <authorList>
            <person name="Varga T."/>
            <person name="Krizsan K."/>
            <person name="Foldi C."/>
            <person name="Dima B."/>
            <person name="Sanchez-Garcia M."/>
            <person name="Sanchez-Ramirez S."/>
            <person name="Szollosi G.J."/>
            <person name="Szarkandi J.G."/>
            <person name="Papp V."/>
            <person name="Albert L."/>
            <person name="Andreopoulos W."/>
            <person name="Angelini C."/>
            <person name="Antonin V."/>
            <person name="Barry K.W."/>
            <person name="Bougher N.L."/>
            <person name="Buchanan P."/>
            <person name="Buyck B."/>
            <person name="Bense V."/>
            <person name="Catcheside P."/>
            <person name="Chovatia M."/>
            <person name="Cooper J."/>
            <person name="Damon W."/>
            <person name="Desjardin D."/>
            <person name="Finy P."/>
            <person name="Geml J."/>
            <person name="Haridas S."/>
            <person name="Hughes K."/>
            <person name="Justo A."/>
            <person name="Karasinski D."/>
            <person name="Kautmanova I."/>
            <person name="Kiss B."/>
            <person name="Kocsube S."/>
            <person name="Kotiranta H."/>
            <person name="LaButti K.M."/>
            <person name="Lechner B.E."/>
            <person name="Liimatainen K."/>
            <person name="Lipzen A."/>
            <person name="Lukacs Z."/>
            <person name="Mihaltcheva S."/>
            <person name="Morgado L.N."/>
            <person name="Niskanen T."/>
            <person name="Noordeloos M.E."/>
            <person name="Ohm R.A."/>
            <person name="Ortiz-Santana B."/>
            <person name="Ovrebo C."/>
            <person name="Racz N."/>
            <person name="Riley R."/>
            <person name="Savchenko A."/>
            <person name="Shiryaev A."/>
            <person name="Soop K."/>
            <person name="Spirin V."/>
            <person name="Szebenyi C."/>
            <person name="Tomsovsky M."/>
            <person name="Tulloss R.E."/>
            <person name="Uehling J."/>
            <person name="Grigoriev I.V."/>
            <person name="Vagvolgyi C."/>
            <person name="Papp T."/>
            <person name="Martin F.M."/>
            <person name="Miettinen O."/>
            <person name="Hibbett D.S."/>
            <person name="Nagy L.G."/>
        </authorList>
    </citation>
    <scope>NUCLEOTIDE SEQUENCE [LARGE SCALE GENOMIC DNA]</scope>
    <source>
        <strain evidence="2 3">CBS 309.79</strain>
    </source>
</reference>
<sequence>MSSSKASSYRESSFAVPENQGLSYAVLAAPSQLPRFLQPNIGASGDPHSGTKISNTPSSGGRILSRMSSQSSMFLAALPNVFRGCITAQAFDDVHDTPKPSHEKVAFVDITGKVGQDRSAASSARTSSSDDQDHATLASTLPLTSSPAASDDKLTAASSQLTLDRLTSSDCPWTTSSIEVKTDQTGTRTDIHETDVKSGVDFTVTRTIIRPVLPARLCILDSFSSTSLVPAREPTPIVRHVSSMEGLMKSFQGPRGEPFELEIDMVQEQRDLGLRSIEIFVTKEVTITSDKKQLRTSRSAGVGAVPMTELVTSPAERLVAERRAYLNVRD</sequence>
<evidence type="ECO:0000256" key="1">
    <source>
        <dbReference type="SAM" id="MobiDB-lite"/>
    </source>
</evidence>
<evidence type="ECO:0000313" key="2">
    <source>
        <dbReference type="EMBL" id="TFL02867.1"/>
    </source>
</evidence>
<dbReference type="AlphaFoldDB" id="A0A5C3QMT9"/>
<accession>A0A5C3QMT9</accession>
<proteinExistence type="predicted"/>
<gene>
    <name evidence="2" type="ORF">BDV98DRAFT_406590</name>
</gene>
<organism evidence="2 3">
    <name type="scientific">Pterulicium gracile</name>
    <dbReference type="NCBI Taxonomy" id="1884261"/>
    <lineage>
        <taxon>Eukaryota</taxon>
        <taxon>Fungi</taxon>
        <taxon>Dikarya</taxon>
        <taxon>Basidiomycota</taxon>
        <taxon>Agaricomycotina</taxon>
        <taxon>Agaricomycetes</taxon>
        <taxon>Agaricomycetidae</taxon>
        <taxon>Agaricales</taxon>
        <taxon>Pleurotineae</taxon>
        <taxon>Pterulaceae</taxon>
        <taxon>Pterulicium</taxon>
    </lineage>
</organism>